<dbReference type="Proteomes" id="UP000234206">
    <property type="component" value="Unassembled WGS sequence"/>
</dbReference>
<sequence length="178" mass="19190">MRTLVTGGIRSGKSARAEQLLAHLPATYLATGPVTEDDPAWTERVRHHRERRPSTWTTVESTDVPAVLADATGPVLLDELGTWVSHHLGEVGAWGDEAGTTWRAAWTDRVDALLTAVAGFDHELVVVSGEVGFSLVSEYASGRLFADELGRLNQAVAARCHRVELVVAGCPLTVKDAR</sequence>
<keyword evidence="21" id="KW-1185">Reference proteome</keyword>
<dbReference type="GO" id="GO:0005525">
    <property type="term" value="F:GTP binding"/>
    <property type="evidence" value="ECO:0007669"/>
    <property type="project" value="UniProtKB-KW"/>
</dbReference>
<dbReference type="GO" id="GO:0043752">
    <property type="term" value="F:adenosylcobinamide kinase activity"/>
    <property type="evidence" value="ECO:0007669"/>
    <property type="project" value="UniProtKB-EC"/>
</dbReference>
<feature type="active site" description="GMP-histidine intermediate" evidence="18">
    <location>
        <position position="48"/>
    </location>
</feature>
<comment type="caution">
    <text evidence="20">The sequence shown here is derived from an EMBL/GenBank/DDBJ whole genome shotgun (WGS) entry which is preliminary data.</text>
</comment>
<dbReference type="GO" id="GO:0005524">
    <property type="term" value="F:ATP binding"/>
    <property type="evidence" value="ECO:0007669"/>
    <property type="project" value="UniProtKB-KW"/>
</dbReference>
<feature type="binding site" evidence="19">
    <location>
        <begin position="7"/>
        <end position="14"/>
    </location>
    <ligand>
        <name>GTP</name>
        <dbReference type="ChEBI" id="CHEBI:37565"/>
    </ligand>
</feature>
<protein>
    <recommendedName>
        <fullName evidence="16">Adenosylcobinamide kinase</fullName>
        <ecNumber evidence="8">2.7.1.156</ecNumber>
        <ecNumber evidence="9">2.7.7.62</ecNumber>
    </recommendedName>
    <alternativeName>
        <fullName evidence="17">Adenosylcobinamide-phosphate guanylyltransferase</fullName>
    </alternativeName>
</protein>
<evidence type="ECO:0000256" key="7">
    <source>
        <dbReference type="ARBA" id="ARBA00007490"/>
    </source>
</evidence>
<feature type="binding site" evidence="19">
    <location>
        <position position="60"/>
    </location>
    <ligand>
        <name>GTP</name>
        <dbReference type="ChEBI" id="CHEBI:37565"/>
    </ligand>
</feature>
<gene>
    <name evidence="20" type="ORF">CYJ76_07820</name>
</gene>
<dbReference type="CDD" id="cd00544">
    <property type="entry name" value="CobU"/>
    <property type="match status" value="1"/>
</dbReference>
<dbReference type="RefSeq" id="WP_101849749.1">
    <property type="nucleotide sequence ID" value="NZ_PKIZ01000013.1"/>
</dbReference>
<dbReference type="PANTHER" id="PTHR34848">
    <property type="match status" value="1"/>
</dbReference>
<keyword evidence="12 19" id="KW-0547">Nucleotide-binding</keyword>
<name>A0A2I1PA04_9MICO</name>
<accession>A0A2I1PA04</accession>
<dbReference type="EMBL" id="PKIZ01000013">
    <property type="protein sequence ID" value="PKZ41455.1"/>
    <property type="molecule type" value="Genomic_DNA"/>
</dbReference>
<dbReference type="GO" id="GO:0008820">
    <property type="term" value="F:cobinamide phosphate guanylyltransferase activity"/>
    <property type="evidence" value="ECO:0007669"/>
    <property type="project" value="UniProtKB-EC"/>
</dbReference>
<proteinExistence type="inferred from homology"/>
<evidence type="ECO:0000256" key="18">
    <source>
        <dbReference type="PIRSR" id="PIRSR006135-1"/>
    </source>
</evidence>
<dbReference type="EC" id="2.7.1.156" evidence="8"/>
<comment type="catalytic activity">
    <reaction evidence="2">
        <text>adenosylcob(III)inamide phosphate + GTP + H(+) = adenosylcob(III)inamide-GDP + diphosphate</text>
        <dbReference type="Rhea" id="RHEA:22712"/>
        <dbReference type="ChEBI" id="CHEBI:15378"/>
        <dbReference type="ChEBI" id="CHEBI:33019"/>
        <dbReference type="ChEBI" id="CHEBI:37565"/>
        <dbReference type="ChEBI" id="CHEBI:58502"/>
        <dbReference type="ChEBI" id="CHEBI:60487"/>
        <dbReference type="EC" id="2.7.7.62"/>
    </reaction>
</comment>
<evidence type="ECO:0000256" key="19">
    <source>
        <dbReference type="PIRSR" id="PIRSR006135-2"/>
    </source>
</evidence>
<dbReference type="InterPro" id="IPR027417">
    <property type="entry name" value="P-loop_NTPase"/>
</dbReference>
<comment type="pathway">
    <text evidence="6">Cofactor biosynthesis; adenosylcobalamin biosynthesis; adenosylcobalamin from cob(II)yrinate a,c-diamide: step 5/7.</text>
</comment>
<evidence type="ECO:0000256" key="14">
    <source>
        <dbReference type="ARBA" id="ARBA00022840"/>
    </source>
</evidence>
<feature type="binding site" evidence="19">
    <location>
        <position position="78"/>
    </location>
    <ligand>
        <name>GTP</name>
        <dbReference type="ChEBI" id="CHEBI:37565"/>
    </ligand>
</feature>
<feature type="binding site" evidence="19">
    <location>
        <begin position="30"/>
        <end position="32"/>
    </location>
    <ligand>
        <name>GTP</name>
        <dbReference type="ChEBI" id="CHEBI:37565"/>
    </ligand>
</feature>
<dbReference type="Pfam" id="PF02283">
    <property type="entry name" value="CobU"/>
    <property type="match status" value="1"/>
</dbReference>
<dbReference type="Gene3D" id="3.40.50.300">
    <property type="entry name" value="P-loop containing nucleotide triphosphate hydrolases"/>
    <property type="match status" value="1"/>
</dbReference>
<keyword evidence="11 20" id="KW-0808">Transferase</keyword>
<comment type="catalytic activity">
    <reaction evidence="1">
        <text>adenosylcob(III)inamide + ATP = adenosylcob(III)inamide phosphate + ADP + H(+)</text>
        <dbReference type="Rhea" id="RHEA:15769"/>
        <dbReference type="ChEBI" id="CHEBI:2480"/>
        <dbReference type="ChEBI" id="CHEBI:15378"/>
        <dbReference type="ChEBI" id="CHEBI:30616"/>
        <dbReference type="ChEBI" id="CHEBI:58502"/>
        <dbReference type="ChEBI" id="CHEBI:456216"/>
        <dbReference type="EC" id="2.7.1.156"/>
    </reaction>
</comment>
<comment type="function">
    <text evidence="4">Catalyzes ATP-dependent phosphorylation of adenosylcobinamide and addition of GMP to adenosylcobinamide phosphate.</text>
</comment>
<comment type="similarity">
    <text evidence="7">Belongs to the CobU/CobP family.</text>
</comment>
<evidence type="ECO:0000256" key="9">
    <source>
        <dbReference type="ARBA" id="ARBA00012523"/>
    </source>
</evidence>
<dbReference type="GO" id="GO:0009236">
    <property type="term" value="P:cobalamin biosynthetic process"/>
    <property type="evidence" value="ECO:0007669"/>
    <property type="project" value="UniProtKB-UniPathway"/>
</dbReference>
<evidence type="ECO:0000256" key="1">
    <source>
        <dbReference type="ARBA" id="ARBA00000312"/>
    </source>
</evidence>
<dbReference type="AlphaFoldDB" id="A0A2I1PA04"/>
<dbReference type="InterPro" id="IPR003203">
    <property type="entry name" value="CobU/CobP"/>
</dbReference>
<dbReference type="PIRSF" id="PIRSF006135">
    <property type="entry name" value="CobU"/>
    <property type="match status" value="1"/>
</dbReference>
<dbReference type="EC" id="2.7.7.62" evidence="9"/>
<evidence type="ECO:0000256" key="10">
    <source>
        <dbReference type="ARBA" id="ARBA00022573"/>
    </source>
</evidence>
<evidence type="ECO:0000256" key="17">
    <source>
        <dbReference type="ARBA" id="ARBA00030571"/>
    </source>
</evidence>
<dbReference type="SUPFAM" id="SSF52540">
    <property type="entry name" value="P-loop containing nucleoside triphosphate hydrolases"/>
    <property type="match status" value="1"/>
</dbReference>
<comment type="catalytic activity">
    <reaction evidence="3">
        <text>adenosylcob(III)inamide + GTP = adenosylcob(III)inamide phosphate + GDP + H(+)</text>
        <dbReference type="Rhea" id="RHEA:15765"/>
        <dbReference type="ChEBI" id="CHEBI:2480"/>
        <dbReference type="ChEBI" id="CHEBI:15378"/>
        <dbReference type="ChEBI" id="CHEBI:37565"/>
        <dbReference type="ChEBI" id="CHEBI:58189"/>
        <dbReference type="ChEBI" id="CHEBI:58502"/>
        <dbReference type="EC" id="2.7.1.156"/>
    </reaction>
</comment>
<dbReference type="OrthoDB" id="9788370at2"/>
<comment type="pathway">
    <text evidence="5">Cofactor biosynthesis; adenosylcobalamin biosynthesis; adenosylcobalamin from cob(II)yrinate a,c-diamide: step 6/7.</text>
</comment>
<feature type="binding site" evidence="19">
    <location>
        <begin position="49"/>
        <end position="52"/>
    </location>
    <ligand>
        <name>GTP</name>
        <dbReference type="ChEBI" id="CHEBI:37565"/>
    </ligand>
</feature>
<keyword evidence="10" id="KW-0169">Cobalamin biosynthesis</keyword>
<evidence type="ECO:0000256" key="11">
    <source>
        <dbReference type="ARBA" id="ARBA00022679"/>
    </source>
</evidence>
<dbReference type="PANTHER" id="PTHR34848:SF1">
    <property type="entry name" value="BIFUNCTIONAL ADENOSYLCOBALAMIN BIOSYNTHESIS PROTEIN COBU"/>
    <property type="match status" value="1"/>
</dbReference>
<reference evidence="20 21" key="1">
    <citation type="submission" date="2017-12" db="EMBL/GenBank/DDBJ databases">
        <title>Phylogenetic diversity of female urinary microbiome.</title>
        <authorList>
            <person name="Thomas-White K."/>
            <person name="Wolfe A.J."/>
        </authorList>
    </citation>
    <scope>NUCLEOTIDE SEQUENCE [LARGE SCALE GENOMIC DNA]</scope>
    <source>
        <strain evidence="20 21">UMB1298</strain>
    </source>
</reference>
<evidence type="ECO:0000256" key="3">
    <source>
        <dbReference type="ARBA" id="ARBA00001522"/>
    </source>
</evidence>
<dbReference type="UniPathway" id="UPA00148">
    <property type="reaction ID" value="UER00236"/>
</dbReference>
<evidence type="ECO:0000256" key="5">
    <source>
        <dbReference type="ARBA" id="ARBA00004692"/>
    </source>
</evidence>
<evidence type="ECO:0000256" key="4">
    <source>
        <dbReference type="ARBA" id="ARBA00003889"/>
    </source>
</evidence>
<evidence type="ECO:0000256" key="13">
    <source>
        <dbReference type="ARBA" id="ARBA00022777"/>
    </source>
</evidence>
<evidence type="ECO:0000256" key="12">
    <source>
        <dbReference type="ARBA" id="ARBA00022741"/>
    </source>
</evidence>
<evidence type="ECO:0000256" key="15">
    <source>
        <dbReference type="ARBA" id="ARBA00023134"/>
    </source>
</evidence>
<evidence type="ECO:0000256" key="6">
    <source>
        <dbReference type="ARBA" id="ARBA00005159"/>
    </source>
</evidence>
<evidence type="ECO:0000256" key="2">
    <source>
        <dbReference type="ARBA" id="ARBA00000711"/>
    </source>
</evidence>
<organism evidence="20 21">
    <name type="scientific">Kytococcus schroeteri</name>
    <dbReference type="NCBI Taxonomy" id="138300"/>
    <lineage>
        <taxon>Bacteria</taxon>
        <taxon>Bacillati</taxon>
        <taxon>Actinomycetota</taxon>
        <taxon>Actinomycetes</taxon>
        <taxon>Micrococcales</taxon>
        <taxon>Kytococcaceae</taxon>
        <taxon>Kytococcus</taxon>
    </lineage>
</organism>
<evidence type="ECO:0000256" key="8">
    <source>
        <dbReference type="ARBA" id="ARBA00012016"/>
    </source>
</evidence>
<evidence type="ECO:0000256" key="16">
    <source>
        <dbReference type="ARBA" id="ARBA00029570"/>
    </source>
</evidence>
<evidence type="ECO:0000313" key="20">
    <source>
        <dbReference type="EMBL" id="PKZ41455.1"/>
    </source>
</evidence>
<keyword evidence="14" id="KW-0067">ATP-binding</keyword>
<keyword evidence="13 20" id="KW-0418">Kinase</keyword>
<keyword evidence="15 19" id="KW-0342">GTP-binding</keyword>
<evidence type="ECO:0000313" key="21">
    <source>
        <dbReference type="Proteomes" id="UP000234206"/>
    </source>
</evidence>